<comment type="function">
    <text evidence="1">Component of the coat protein complex II (COPII) which promotes the formation of transport vesicles from the endoplasmic reticulum (ER). The coat has two main functions, the physical deformation of the endoplasmic reticulum membrane into vesicles and the selection of cargo molecules.</text>
</comment>
<dbReference type="InterPro" id="IPR037364">
    <property type="entry name" value="Sec23"/>
</dbReference>
<dbReference type="GO" id="GO:0006886">
    <property type="term" value="P:intracellular protein transport"/>
    <property type="evidence" value="ECO:0007669"/>
    <property type="project" value="InterPro"/>
</dbReference>
<dbReference type="Gene3D" id="3.40.20.10">
    <property type="entry name" value="Severin"/>
    <property type="match status" value="1"/>
</dbReference>
<dbReference type="GO" id="GO:0005789">
    <property type="term" value="C:endoplasmic reticulum membrane"/>
    <property type="evidence" value="ECO:0007669"/>
    <property type="project" value="UniProtKB-SubCell"/>
</dbReference>
<keyword evidence="1" id="KW-0479">Metal-binding</keyword>
<keyword evidence="1" id="KW-0931">ER-Golgi transport</keyword>
<evidence type="ECO:0000256" key="1">
    <source>
        <dbReference type="RuleBase" id="RU365030"/>
    </source>
</evidence>
<dbReference type="EMBL" id="HBNS01014027">
    <property type="protein sequence ID" value="CAE4600306.1"/>
    <property type="molecule type" value="Transcribed_RNA"/>
</dbReference>
<evidence type="ECO:0000313" key="4">
    <source>
        <dbReference type="EMBL" id="CAE4600306.1"/>
    </source>
</evidence>
<accession>A0A7S4VSG6</accession>
<feature type="compositionally biased region" description="Basic and acidic residues" evidence="2">
    <location>
        <begin position="187"/>
        <end position="201"/>
    </location>
</feature>
<name>A0A7S4VSG6_9STRA</name>
<dbReference type="Gene3D" id="3.40.50.410">
    <property type="entry name" value="von Willebrand factor, type A domain"/>
    <property type="match status" value="1"/>
</dbReference>
<comment type="subcellular location">
    <subcellularLocation>
        <location evidence="1">Cytoplasmic vesicle</location>
        <location evidence="1">COPII-coated vesicle membrane</location>
        <topology evidence="1">Peripheral membrane protein</topology>
        <orientation evidence="1">Cytoplasmic side</orientation>
    </subcellularLocation>
    <subcellularLocation>
        <location evidence="1">Endoplasmic reticulum membrane</location>
        <topology evidence="1">Peripheral membrane protein</topology>
        <orientation evidence="1">Cytoplasmic side</orientation>
    </subcellularLocation>
</comment>
<keyword evidence="1" id="KW-0813">Transport</keyword>
<keyword evidence="1" id="KW-0472">Membrane</keyword>
<feature type="region of interest" description="Disordered" evidence="2">
    <location>
        <begin position="160"/>
        <end position="217"/>
    </location>
</feature>
<proteinExistence type="inferred from homology"/>
<dbReference type="GO" id="GO:0005096">
    <property type="term" value="F:GTPase activator activity"/>
    <property type="evidence" value="ECO:0007669"/>
    <property type="project" value="TreeGrafter"/>
</dbReference>
<dbReference type="GO" id="GO:0030127">
    <property type="term" value="C:COPII vesicle coat"/>
    <property type="evidence" value="ECO:0007669"/>
    <property type="project" value="InterPro"/>
</dbReference>
<dbReference type="GO" id="GO:0070971">
    <property type="term" value="C:endoplasmic reticulum exit site"/>
    <property type="evidence" value="ECO:0007669"/>
    <property type="project" value="TreeGrafter"/>
</dbReference>
<keyword evidence="1" id="KW-0963">Cytoplasm</keyword>
<dbReference type="GO" id="GO:0046872">
    <property type="term" value="F:metal ion binding"/>
    <property type="evidence" value="ECO:0007669"/>
    <property type="project" value="UniProtKB-KW"/>
</dbReference>
<dbReference type="PANTHER" id="PTHR11141:SF0">
    <property type="entry name" value="PROTEIN TRANSPORT PROTEIN SEC23"/>
    <property type="match status" value="1"/>
</dbReference>
<dbReference type="InterPro" id="IPR036465">
    <property type="entry name" value="vWFA_dom_sf"/>
</dbReference>
<dbReference type="InterPro" id="IPR029006">
    <property type="entry name" value="ADF-H/Gelsolin-like_dom_sf"/>
</dbReference>
<dbReference type="Pfam" id="PF04811">
    <property type="entry name" value="Sec23_trunk"/>
    <property type="match status" value="1"/>
</dbReference>
<dbReference type="SUPFAM" id="SSF82754">
    <property type="entry name" value="C-terminal, gelsolin-like domain of Sec23/24"/>
    <property type="match status" value="1"/>
</dbReference>
<feature type="domain" description="Sec23/Sec24 trunk" evidence="3">
    <location>
        <begin position="70"/>
        <end position="359"/>
    </location>
</feature>
<gene>
    <name evidence="4" type="ORF">DBRI00130_LOCUS11282</name>
</gene>
<feature type="compositionally biased region" description="Basic residues" evidence="2">
    <location>
        <begin position="202"/>
        <end position="217"/>
    </location>
</feature>
<keyword evidence="1" id="KW-0862">Zinc</keyword>
<dbReference type="InterPro" id="IPR036180">
    <property type="entry name" value="Gelsolin-like_dom_sf"/>
</dbReference>
<feature type="region of interest" description="Disordered" evidence="2">
    <location>
        <begin position="257"/>
        <end position="276"/>
    </location>
</feature>
<evidence type="ECO:0000256" key="2">
    <source>
        <dbReference type="SAM" id="MobiDB-lite"/>
    </source>
</evidence>
<reference evidence="4" key="1">
    <citation type="submission" date="2021-01" db="EMBL/GenBank/DDBJ databases">
        <authorList>
            <person name="Corre E."/>
            <person name="Pelletier E."/>
            <person name="Niang G."/>
            <person name="Scheremetjew M."/>
            <person name="Finn R."/>
            <person name="Kale V."/>
            <person name="Holt S."/>
            <person name="Cochrane G."/>
            <person name="Meng A."/>
            <person name="Brown T."/>
            <person name="Cohen L."/>
        </authorList>
    </citation>
    <scope>NUCLEOTIDE SEQUENCE</scope>
    <source>
        <strain evidence="4">GSO104</strain>
    </source>
</reference>
<evidence type="ECO:0000259" key="3">
    <source>
        <dbReference type="Pfam" id="PF04811"/>
    </source>
</evidence>
<keyword evidence="1" id="KW-0256">Endoplasmic reticulum</keyword>
<sequence length="868" mass="97208">MYNSLDDDNNSTKWICSICNGVNYSTEKLNEVEKAALSTPTVSFTQSISSSSSSMKNKKEVMILVVDGNLSCNDISSILSSLSSSSYQTREFGLVLFDKVISLYQLSLSGIASARIFAPGKTTTKSGKMMEQGYIGSWTVLLDCIQAYFGKSFHVDASSSKGKHYNAEEKKQEQQQQQQQAPPPSLSRRELLRLKREERLSRTKKTSTTTKKKSKKQYRCTGEAISYAIDLALSSSSSSSSARVLVFTNGAPNVGIANVTSSSSSSPSKGSKRKEYYKPESGDVIVDEKLGYACQYFNTMGNVGYAGNVGVDVFCSGSHLLGIQAYQSLVKPSDGYVLSFPTFTSPNYTSDIQHVLQTYMSRTQNYPELQRGYAKPKNDGLGLNQKSDFNYLNGVIVDVRMSSFLSPTHVIGPGTILQNEDTTTTNISSQKGPILPNEQTIFAQCTALASTHNEPTYTKPFKSLVYDTRTRIMLRRNDVKSTLSFMIQMMHDEYKKKNSKYAFFQFIIRHVNEQGTIIQTKVHTHRLPIALTLDDFINGCQEDVIPVLLGREAVYRCGMSRFMDSQDKGKEGKEEEEEGDIIYCSKEDDELFSMDARNDLDVTVYNISNAYRTLGLQTELSKTILPSTEDEESNIKNASTTEQEQPLSALDFAFPPELSDALRLLHHLRRGPMLGSGPLQSFDDRAIQRNLFLRLPLKDCIGMMAPFLWGLMIGGNFEFMPIPPETLALWDNSIIVADDYRNLFVWSGRSTVSAGNPQHEIMIRSCEQFLMERSKNRFPMPQLHILREGESMSRRLTSRLAPSHGDSPEQQLARFPALGTLSEQELIALRYKFRFYDPSSDPSFRDWFWSVAGTTSKSRKSTGVSLCD</sequence>
<dbReference type="GO" id="GO:0090110">
    <property type="term" value="P:COPII-coated vesicle cargo loading"/>
    <property type="evidence" value="ECO:0007669"/>
    <property type="project" value="TreeGrafter"/>
</dbReference>
<dbReference type="SUPFAM" id="SSF53300">
    <property type="entry name" value="vWA-like"/>
    <property type="match status" value="1"/>
</dbReference>
<dbReference type="InterPro" id="IPR006896">
    <property type="entry name" value="Sec23/24_trunk_dom"/>
</dbReference>
<dbReference type="PANTHER" id="PTHR11141">
    <property type="entry name" value="PROTEIN TRANSPORT PROTEIN SEC23"/>
    <property type="match status" value="1"/>
</dbReference>
<keyword evidence="1" id="KW-0968">Cytoplasmic vesicle</keyword>
<keyword evidence="1" id="KW-0653">Protein transport</keyword>
<comment type="similarity">
    <text evidence="1">Belongs to the SEC23/SEC24 family. SEC23 subfamily.</text>
</comment>
<dbReference type="AlphaFoldDB" id="A0A7S4VSG6"/>
<protein>
    <recommendedName>
        <fullName evidence="1">Protein transport protein SEC23</fullName>
    </recommendedName>
</protein>
<organism evidence="4">
    <name type="scientific">Ditylum brightwellii</name>
    <dbReference type="NCBI Taxonomy" id="49249"/>
    <lineage>
        <taxon>Eukaryota</taxon>
        <taxon>Sar</taxon>
        <taxon>Stramenopiles</taxon>
        <taxon>Ochrophyta</taxon>
        <taxon>Bacillariophyta</taxon>
        <taxon>Mediophyceae</taxon>
        <taxon>Lithodesmiophycidae</taxon>
        <taxon>Lithodesmiales</taxon>
        <taxon>Lithodesmiaceae</taxon>
        <taxon>Ditylum</taxon>
    </lineage>
</organism>